<dbReference type="PANTHER" id="PTHR10458:SF22">
    <property type="entry name" value="PEPTIDE DEFORMYLASE"/>
    <property type="match status" value="1"/>
</dbReference>
<feature type="active site" evidence="3">
    <location>
        <position position="131"/>
    </location>
</feature>
<evidence type="ECO:0000256" key="3">
    <source>
        <dbReference type="HAMAP-Rule" id="MF_00163"/>
    </source>
</evidence>
<dbReference type="NCBIfam" id="TIGR00079">
    <property type="entry name" value="pept_deformyl"/>
    <property type="match status" value="1"/>
</dbReference>
<keyword evidence="5" id="KW-1185">Reference proteome</keyword>
<dbReference type="CDD" id="cd00487">
    <property type="entry name" value="Pep_deformylase"/>
    <property type="match status" value="1"/>
</dbReference>
<dbReference type="EMBL" id="CP121687">
    <property type="protein sequence ID" value="WZL70393.1"/>
    <property type="molecule type" value="Genomic_DNA"/>
</dbReference>
<feature type="binding site" evidence="3">
    <location>
        <position position="130"/>
    </location>
    <ligand>
        <name>Fe cation</name>
        <dbReference type="ChEBI" id="CHEBI:24875"/>
    </ligand>
</feature>
<sequence>MALRQIRKDGDEILRKKSKEVKEITPSILTLLDDMAETMYAADGVGLAAPQIGILKRIVVIDVGDGIIELINPEIIETDGEQVCAEGCLSIPGISGEVKRPERVKVKALNRHGEEIILEGEDLLAVAFCHEIDHLNGVLFTDKVIRYLND</sequence>
<proteinExistence type="inferred from homology"/>
<dbReference type="PIRSF" id="PIRSF004749">
    <property type="entry name" value="Pep_def"/>
    <property type="match status" value="1"/>
</dbReference>
<dbReference type="NCBIfam" id="NF001159">
    <property type="entry name" value="PRK00150.1-3"/>
    <property type="match status" value="1"/>
</dbReference>
<dbReference type="InterPro" id="IPR023635">
    <property type="entry name" value="Peptide_deformylase"/>
</dbReference>
<dbReference type="PRINTS" id="PR01576">
    <property type="entry name" value="PDEFORMYLASE"/>
</dbReference>
<keyword evidence="3" id="KW-0648">Protein biosynthesis</keyword>
<dbReference type="Pfam" id="PF01327">
    <property type="entry name" value="Pep_deformylase"/>
    <property type="match status" value="1"/>
</dbReference>
<dbReference type="InterPro" id="IPR036821">
    <property type="entry name" value="Peptide_deformylase_sf"/>
</dbReference>
<keyword evidence="2 3" id="KW-0408">Iron</keyword>
<dbReference type="HAMAP" id="MF_00163">
    <property type="entry name" value="Pep_deformylase"/>
    <property type="match status" value="1"/>
</dbReference>
<dbReference type="EC" id="3.5.1.88" evidence="3"/>
<reference evidence="4 5" key="1">
    <citation type="submission" date="2023-03" db="EMBL/GenBank/DDBJ databases">
        <title>Novel Species.</title>
        <authorList>
            <person name="Ma S."/>
        </authorList>
    </citation>
    <scope>NUCLEOTIDE SEQUENCE [LARGE SCALE GENOMIC DNA]</scope>
    <source>
        <strain evidence="4 5">LIND6LT2</strain>
    </source>
</reference>
<dbReference type="GO" id="GO:0042586">
    <property type="term" value="F:peptide deformylase activity"/>
    <property type="evidence" value="ECO:0007669"/>
    <property type="project" value="UniProtKB-EC"/>
</dbReference>
<organism evidence="4 5">
    <name type="scientific">Defluviitalea saccharophila</name>
    <dbReference type="NCBI Taxonomy" id="879970"/>
    <lineage>
        <taxon>Bacteria</taxon>
        <taxon>Bacillati</taxon>
        <taxon>Bacillota</taxon>
        <taxon>Clostridia</taxon>
        <taxon>Lachnospirales</taxon>
        <taxon>Defluviitaleaceae</taxon>
        <taxon>Defluviitalea</taxon>
    </lineage>
</organism>
<dbReference type="SUPFAM" id="SSF56420">
    <property type="entry name" value="Peptide deformylase"/>
    <property type="match status" value="1"/>
</dbReference>
<comment type="function">
    <text evidence="3">Removes the formyl group from the N-terminal Met of newly synthesized proteins. Requires at least a dipeptide for an efficient rate of reaction. N-terminal L-methionine is a prerequisite for activity but the enzyme has broad specificity at other positions.</text>
</comment>
<protein>
    <recommendedName>
        <fullName evidence="3">Peptide deformylase</fullName>
        <shortName evidence="3">PDF</shortName>
        <ecNumber evidence="3">3.5.1.88</ecNumber>
    </recommendedName>
    <alternativeName>
        <fullName evidence="3">Polypeptide deformylase</fullName>
    </alternativeName>
</protein>
<dbReference type="RefSeq" id="WP_341877356.1">
    <property type="nucleotide sequence ID" value="NZ_CP121687.1"/>
</dbReference>
<comment type="similarity">
    <text evidence="1 3">Belongs to the polypeptide deformylase family.</text>
</comment>
<name>A0ABZ2Y4W8_9FIRM</name>
<evidence type="ECO:0000256" key="1">
    <source>
        <dbReference type="ARBA" id="ARBA00010759"/>
    </source>
</evidence>
<accession>A0ABZ2Y4W8</accession>
<evidence type="ECO:0000313" key="5">
    <source>
        <dbReference type="Proteomes" id="UP001486565"/>
    </source>
</evidence>
<keyword evidence="3 4" id="KW-0378">Hydrolase</keyword>
<evidence type="ECO:0000313" key="4">
    <source>
        <dbReference type="EMBL" id="WZL70393.1"/>
    </source>
</evidence>
<dbReference type="Gene3D" id="3.90.45.10">
    <property type="entry name" value="Peptide deformylase"/>
    <property type="match status" value="1"/>
</dbReference>
<keyword evidence="3" id="KW-0479">Metal-binding</keyword>
<comment type="catalytic activity">
    <reaction evidence="3">
        <text>N-terminal N-formyl-L-methionyl-[peptide] + H2O = N-terminal L-methionyl-[peptide] + formate</text>
        <dbReference type="Rhea" id="RHEA:24420"/>
        <dbReference type="Rhea" id="RHEA-COMP:10639"/>
        <dbReference type="Rhea" id="RHEA-COMP:10640"/>
        <dbReference type="ChEBI" id="CHEBI:15377"/>
        <dbReference type="ChEBI" id="CHEBI:15740"/>
        <dbReference type="ChEBI" id="CHEBI:49298"/>
        <dbReference type="ChEBI" id="CHEBI:64731"/>
        <dbReference type="EC" id="3.5.1.88"/>
    </reaction>
</comment>
<comment type="cofactor">
    <cofactor evidence="3">
        <name>Fe(2+)</name>
        <dbReference type="ChEBI" id="CHEBI:29033"/>
    </cofactor>
    <text evidence="3">Binds 1 Fe(2+) ion.</text>
</comment>
<gene>
    <name evidence="3 4" type="primary">def</name>
    <name evidence="4" type="ORF">QBE51_02345</name>
</gene>
<dbReference type="Proteomes" id="UP001486565">
    <property type="component" value="Chromosome"/>
</dbReference>
<feature type="binding site" evidence="3">
    <location>
        <position position="134"/>
    </location>
    <ligand>
        <name>Fe cation</name>
        <dbReference type="ChEBI" id="CHEBI:24875"/>
    </ligand>
</feature>
<dbReference type="PANTHER" id="PTHR10458">
    <property type="entry name" value="PEPTIDE DEFORMYLASE"/>
    <property type="match status" value="1"/>
</dbReference>
<feature type="binding site" evidence="3">
    <location>
        <position position="88"/>
    </location>
    <ligand>
        <name>Fe cation</name>
        <dbReference type="ChEBI" id="CHEBI:24875"/>
    </ligand>
</feature>
<evidence type="ECO:0000256" key="2">
    <source>
        <dbReference type="ARBA" id="ARBA00023004"/>
    </source>
</evidence>